<keyword evidence="2" id="KW-0472">Membrane</keyword>
<evidence type="ECO:0000313" key="3">
    <source>
        <dbReference type="EMBL" id="MFB9088048.1"/>
    </source>
</evidence>
<feature type="transmembrane region" description="Helical" evidence="2">
    <location>
        <begin position="60"/>
        <end position="78"/>
    </location>
</feature>
<dbReference type="RefSeq" id="WP_290285488.1">
    <property type="nucleotide sequence ID" value="NZ_JAUFQN010000019.1"/>
</dbReference>
<proteinExistence type="predicted"/>
<keyword evidence="2" id="KW-0812">Transmembrane</keyword>
<organism evidence="3 4">
    <name type="scientific">Flavobacterium paronense</name>
    <dbReference type="NCBI Taxonomy" id="1392775"/>
    <lineage>
        <taxon>Bacteria</taxon>
        <taxon>Pseudomonadati</taxon>
        <taxon>Bacteroidota</taxon>
        <taxon>Flavobacteriia</taxon>
        <taxon>Flavobacteriales</taxon>
        <taxon>Flavobacteriaceae</taxon>
        <taxon>Flavobacterium</taxon>
    </lineage>
</organism>
<keyword evidence="1" id="KW-0802">TPR repeat</keyword>
<sequence>MATFNKRGYKEPKPKAEKLDNNYIEDVNVDAKDSATAKAFDTLDQSASRAEDFVAKNQKYILGFLTVVALATVSYLLYQKFVAEPKQEEAANELFVAQQNFQKAVDANGTKSDSLYNLVLKGSEGKFGVVKIADEYSGTDAGNIANYYAGISYLNTKKYTEAISSLEKFKSDDVMLSTIAIGAIGDAYAQQNKQKEALEYYVKAADANKNELTRPRYLLKAGKTALVLGNKADALKYFTDIKDNYDTAPEAQSIDALIGLAQ</sequence>
<keyword evidence="2" id="KW-1133">Transmembrane helix</keyword>
<dbReference type="Proteomes" id="UP001589576">
    <property type="component" value="Unassembled WGS sequence"/>
</dbReference>
<dbReference type="InterPro" id="IPR019734">
    <property type="entry name" value="TPR_rpt"/>
</dbReference>
<dbReference type="SUPFAM" id="SSF48452">
    <property type="entry name" value="TPR-like"/>
    <property type="match status" value="1"/>
</dbReference>
<comment type="caution">
    <text evidence="3">The sequence shown here is derived from an EMBL/GenBank/DDBJ whole genome shotgun (WGS) entry which is preliminary data.</text>
</comment>
<evidence type="ECO:0000256" key="1">
    <source>
        <dbReference type="PROSITE-ProRule" id="PRU00339"/>
    </source>
</evidence>
<feature type="repeat" description="TPR" evidence="1">
    <location>
        <begin position="178"/>
        <end position="211"/>
    </location>
</feature>
<name>A0ABV5GAC3_9FLAO</name>
<gene>
    <name evidence="3" type="ORF">ACFFUU_00380</name>
</gene>
<dbReference type="Gene3D" id="1.25.40.10">
    <property type="entry name" value="Tetratricopeptide repeat domain"/>
    <property type="match status" value="1"/>
</dbReference>
<evidence type="ECO:0000256" key="2">
    <source>
        <dbReference type="SAM" id="Phobius"/>
    </source>
</evidence>
<evidence type="ECO:0000313" key="4">
    <source>
        <dbReference type="Proteomes" id="UP001589576"/>
    </source>
</evidence>
<dbReference type="PROSITE" id="PS50005">
    <property type="entry name" value="TPR"/>
    <property type="match status" value="1"/>
</dbReference>
<protein>
    <submittedName>
        <fullName evidence="3">Tol-pal system YbgF family protein</fullName>
    </submittedName>
</protein>
<accession>A0ABV5GAC3</accession>
<dbReference type="EMBL" id="JBHMFB010000001">
    <property type="protein sequence ID" value="MFB9088048.1"/>
    <property type="molecule type" value="Genomic_DNA"/>
</dbReference>
<reference evidence="3 4" key="1">
    <citation type="submission" date="2024-09" db="EMBL/GenBank/DDBJ databases">
        <authorList>
            <person name="Sun Q."/>
            <person name="Mori K."/>
        </authorList>
    </citation>
    <scope>NUCLEOTIDE SEQUENCE [LARGE SCALE GENOMIC DNA]</scope>
    <source>
        <strain evidence="3 4">CECT 8460</strain>
    </source>
</reference>
<keyword evidence="4" id="KW-1185">Reference proteome</keyword>
<dbReference type="InterPro" id="IPR011990">
    <property type="entry name" value="TPR-like_helical_dom_sf"/>
</dbReference>